<comment type="caution">
    <text evidence="1">The sequence shown here is derived from an EMBL/GenBank/DDBJ whole genome shotgun (WGS) entry which is preliminary data.</text>
</comment>
<reference evidence="1 2" key="1">
    <citation type="submission" date="2021-01" db="EMBL/GenBank/DDBJ databases">
        <title>Whole genome shotgun sequence of Actinoplanes humidus NBRC 14915.</title>
        <authorList>
            <person name="Komaki H."/>
            <person name="Tamura T."/>
        </authorList>
    </citation>
    <scope>NUCLEOTIDE SEQUENCE [LARGE SCALE GENOMIC DNA]</scope>
    <source>
        <strain evidence="1 2">NBRC 14915</strain>
    </source>
</reference>
<accession>A0ABQ4A6U0</accession>
<dbReference type="EMBL" id="BOMN01000147">
    <property type="protein sequence ID" value="GIE26570.1"/>
    <property type="molecule type" value="Genomic_DNA"/>
</dbReference>
<keyword evidence="2" id="KW-1185">Reference proteome</keyword>
<organism evidence="1 2">
    <name type="scientific">Winogradskya humida</name>
    <dbReference type="NCBI Taxonomy" id="113566"/>
    <lineage>
        <taxon>Bacteria</taxon>
        <taxon>Bacillati</taxon>
        <taxon>Actinomycetota</taxon>
        <taxon>Actinomycetes</taxon>
        <taxon>Micromonosporales</taxon>
        <taxon>Micromonosporaceae</taxon>
        <taxon>Winogradskya</taxon>
    </lineage>
</organism>
<name>A0ABQ4A6U0_9ACTN</name>
<evidence type="ECO:0008006" key="3">
    <source>
        <dbReference type="Google" id="ProtNLM"/>
    </source>
</evidence>
<evidence type="ECO:0000313" key="1">
    <source>
        <dbReference type="EMBL" id="GIE26570.1"/>
    </source>
</evidence>
<sequence>MWGRSSSAEGTNAARYASTASITVLGLRWYPATNRSPRSPATVALDPPEAPRIHTCTAAPSPGYAWTATPPGDTYVPASNARMSLTCDS</sequence>
<protein>
    <recommendedName>
        <fullName evidence="3">Ig-like domain-containing protein</fullName>
    </recommendedName>
</protein>
<proteinExistence type="predicted"/>
<gene>
    <name evidence="1" type="ORF">Ahu01nite_096720</name>
</gene>
<evidence type="ECO:0000313" key="2">
    <source>
        <dbReference type="Proteomes" id="UP000603200"/>
    </source>
</evidence>
<dbReference type="Proteomes" id="UP000603200">
    <property type="component" value="Unassembled WGS sequence"/>
</dbReference>